<organism evidence="2 3">
    <name type="scientific">Methylobacterium crusticola</name>
    <dbReference type="NCBI Taxonomy" id="1697972"/>
    <lineage>
        <taxon>Bacteria</taxon>
        <taxon>Pseudomonadati</taxon>
        <taxon>Pseudomonadota</taxon>
        <taxon>Alphaproteobacteria</taxon>
        <taxon>Hyphomicrobiales</taxon>
        <taxon>Methylobacteriaceae</taxon>
        <taxon>Methylobacterium</taxon>
    </lineage>
</organism>
<name>A0ABQ4R7W6_9HYPH</name>
<reference evidence="2" key="1">
    <citation type="journal article" date="2021" name="Front. Microbiol.">
        <title>Comprehensive Comparative Genomics and Phenotyping of Methylobacterium Species.</title>
        <authorList>
            <person name="Alessa O."/>
            <person name="Ogura Y."/>
            <person name="Fujitani Y."/>
            <person name="Takami H."/>
            <person name="Hayashi T."/>
            <person name="Sahin N."/>
            <person name="Tani A."/>
        </authorList>
    </citation>
    <scope>NUCLEOTIDE SEQUENCE</scope>
    <source>
        <strain evidence="2">KCTC 52305</strain>
    </source>
</reference>
<accession>A0ABQ4R7W6</accession>
<evidence type="ECO:0000313" key="3">
    <source>
        <dbReference type="Proteomes" id="UP001055167"/>
    </source>
</evidence>
<reference evidence="2" key="2">
    <citation type="submission" date="2021-08" db="EMBL/GenBank/DDBJ databases">
        <authorList>
            <person name="Tani A."/>
            <person name="Ola A."/>
            <person name="Ogura Y."/>
            <person name="Katsura K."/>
            <person name="Hayashi T."/>
        </authorList>
    </citation>
    <scope>NUCLEOTIDE SEQUENCE</scope>
    <source>
        <strain evidence="2">KCTC 52305</strain>
    </source>
</reference>
<keyword evidence="3" id="KW-1185">Reference proteome</keyword>
<protein>
    <recommendedName>
        <fullName evidence="1">DUF927 domain-containing protein</fullName>
    </recommendedName>
</protein>
<evidence type="ECO:0000313" key="2">
    <source>
        <dbReference type="EMBL" id="GJD53817.1"/>
    </source>
</evidence>
<sequence length="983" mass="105026">MSSATPYVSTKDAQRAVQGREIEILNGIGIPWRKGRSEHIDCPYPDHRGDGDWRFTNKNRAICTCTGGKTDSVFDVVSKVEGLDFERSKIRCIEIIGRTDIIRRKSGEGSYQATDAWSLLNAPAERRNDSLPRAYLAHRLGIEPEAVPMPRTPVVGLFALAYYDPPKSGRDKPGKVGEYPCAAFGITDADGRQHAHRIYLAPGGAGKADLGLRADGKPRDPKKSARVIGEESTAGRAVIWGDADAAPWGIITEGIETGAAVANAFRPEIEAGEAYVAAGINAVGIEAFAPWPATKRITIAADRDEATKPGRHDPTRRGERAARTFGIRRHTQFAVAIALAGDPRTATDWLEVHGRDGVEAVRSGILAAAAFVPTAAEIQEERDRLEGIATVQTVARDYPLPALESMTLTYQRTRSGKVWVHQAVKVGYSIDMVPVTSPLGVVARLRMVDDGDAYGLRLAVEGFDGKRRTIDVDRATFAKQGAAEIRAMLFGAGLRAEGEGEHVAVRALKAADPQQEISVVRRPGWHRVDGTAGKFFVCPSGRIIGAPEGTPLELSMAARVSEGIARGGSLEGWKEAIAIAVGVPRCEHWAIGAMAGFAGTLLALVGLDSCGINLSGATTGGKTTAQRLAVSAWSRAALDQRDSLLQTARATANGVEAMAARSHSTVLAMDELGHVNGKELGRTIYSLASGVGKQRMSADATLRASYTWSTFIILSAEKSLEEKIRGDGGEWLGGMAVRIPDVDITGVDRAVDRAVLAKINAVDQHFGHAGPAFVESIVAEGLHHETQDLRAVINAAAVSLAGPNAEGTLVRAALPFAIIGTAGILARKFGLLPATMDTGRAIRWAWAKFQDSTDAVALDPEAQATANLRTWIAERWGSSIHPTVADEDIRAPNRDAVGWYDEEAVYIPAHRIVEAAGGALKEIEIGRALDRQGLIAKTKGERHLFVNFVPKIGKVKAYALSRSGFGRSGRSEPVFAVHSGGRA</sequence>
<dbReference type="EMBL" id="BPQH01000038">
    <property type="protein sequence ID" value="GJD53817.1"/>
    <property type="molecule type" value="Genomic_DNA"/>
</dbReference>
<dbReference type="InterPro" id="IPR009270">
    <property type="entry name" value="DUF927"/>
</dbReference>
<dbReference type="Proteomes" id="UP001055167">
    <property type="component" value="Unassembled WGS sequence"/>
</dbReference>
<dbReference type="RefSeq" id="WP_128560205.1">
    <property type="nucleotide sequence ID" value="NZ_BPQH01000038.1"/>
</dbReference>
<feature type="domain" description="DUF927" evidence="1">
    <location>
        <begin position="433"/>
        <end position="705"/>
    </location>
</feature>
<proteinExistence type="predicted"/>
<gene>
    <name evidence="2" type="ORF">OPKNFCMD_6595</name>
</gene>
<dbReference type="Pfam" id="PF06048">
    <property type="entry name" value="DUF927"/>
    <property type="match status" value="1"/>
</dbReference>
<comment type="caution">
    <text evidence="2">The sequence shown here is derived from an EMBL/GenBank/DDBJ whole genome shotgun (WGS) entry which is preliminary data.</text>
</comment>
<evidence type="ECO:0000259" key="1">
    <source>
        <dbReference type="Pfam" id="PF06048"/>
    </source>
</evidence>